<dbReference type="AlphaFoldDB" id="A0A8T0J0V9"/>
<sequence length="147" mass="16768">MTTLVKSNTVTVGQVWRSLSHIHLNRRDTELLDMTRVRSHSYTSLRDVVAGSLPATSNKQWNNQLSSYHSLPNMRHVHMRNPLVEKAARVYIATATYTQHEPSNNTGLSSSFSSFLKIVRFPFLSTHRGFSSLFGSFTWFKQLAIKV</sequence>
<comment type="caution">
    <text evidence="1">The sequence shown here is derived from an EMBL/GenBank/DDBJ whole genome shotgun (WGS) entry which is preliminary data.</text>
</comment>
<keyword evidence="2" id="KW-1185">Reference proteome</keyword>
<dbReference type="Proteomes" id="UP000822688">
    <property type="component" value="Chromosome 2"/>
</dbReference>
<evidence type="ECO:0000313" key="1">
    <source>
        <dbReference type="EMBL" id="KAG0588656.1"/>
    </source>
</evidence>
<reference evidence="1" key="1">
    <citation type="submission" date="2020-06" db="EMBL/GenBank/DDBJ databases">
        <title>WGS assembly of Ceratodon purpureus strain R40.</title>
        <authorList>
            <person name="Carey S.B."/>
            <person name="Jenkins J."/>
            <person name="Shu S."/>
            <person name="Lovell J.T."/>
            <person name="Sreedasyam A."/>
            <person name="Maumus F."/>
            <person name="Tiley G.P."/>
            <person name="Fernandez-Pozo N."/>
            <person name="Barry K."/>
            <person name="Chen C."/>
            <person name="Wang M."/>
            <person name="Lipzen A."/>
            <person name="Daum C."/>
            <person name="Saski C.A."/>
            <person name="Payton A.C."/>
            <person name="Mcbreen J.C."/>
            <person name="Conrad R.E."/>
            <person name="Kollar L.M."/>
            <person name="Olsson S."/>
            <person name="Huttunen S."/>
            <person name="Landis J.B."/>
            <person name="Wickett N.J."/>
            <person name="Johnson M.G."/>
            <person name="Rensing S.A."/>
            <person name="Grimwood J."/>
            <person name="Schmutz J."/>
            <person name="Mcdaniel S.F."/>
        </authorList>
    </citation>
    <scope>NUCLEOTIDE SEQUENCE</scope>
    <source>
        <strain evidence="1">R40</strain>
    </source>
</reference>
<organism evidence="1 2">
    <name type="scientific">Ceratodon purpureus</name>
    <name type="common">Fire moss</name>
    <name type="synonym">Dicranum purpureum</name>
    <dbReference type="NCBI Taxonomy" id="3225"/>
    <lineage>
        <taxon>Eukaryota</taxon>
        <taxon>Viridiplantae</taxon>
        <taxon>Streptophyta</taxon>
        <taxon>Embryophyta</taxon>
        <taxon>Bryophyta</taxon>
        <taxon>Bryophytina</taxon>
        <taxon>Bryopsida</taxon>
        <taxon>Dicranidae</taxon>
        <taxon>Pseudoditrichales</taxon>
        <taxon>Ditrichaceae</taxon>
        <taxon>Ceratodon</taxon>
    </lineage>
</organism>
<name>A0A8T0J0V9_CERPU</name>
<dbReference type="PANTHER" id="PTHR34569:SF2">
    <property type="entry name" value="EXPRESSED PROTEIN"/>
    <property type="match status" value="1"/>
</dbReference>
<dbReference type="PANTHER" id="PTHR34569">
    <property type="entry name" value="EXPRESSED PROTEIN"/>
    <property type="match status" value="1"/>
</dbReference>
<accession>A0A8T0J0V9</accession>
<gene>
    <name evidence="1" type="ORF">KC19_2G259900</name>
</gene>
<protein>
    <submittedName>
        <fullName evidence="1">Uncharacterized protein</fullName>
    </submittedName>
</protein>
<dbReference type="EMBL" id="CM026422">
    <property type="protein sequence ID" value="KAG0588656.1"/>
    <property type="molecule type" value="Genomic_DNA"/>
</dbReference>
<proteinExistence type="predicted"/>
<evidence type="ECO:0000313" key="2">
    <source>
        <dbReference type="Proteomes" id="UP000822688"/>
    </source>
</evidence>